<gene>
    <name evidence="2" type="ORF">EubceDRAFT1_2872</name>
</gene>
<dbReference type="AlphaFoldDB" id="I5AXN9"/>
<reference evidence="2 3" key="2">
    <citation type="submission" date="2012-02" db="EMBL/GenBank/DDBJ databases">
        <title>Improved High-Quality Draft sequence of Eubacterium cellulosolvens 6.</title>
        <authorList>
            <consortium name="US DOE Joint Genome Institute"/>
            <person name="Lucas S."/>
            <person name="Han J."/>
            <person name="Lapidus A."/>
            <person name="Cheng J.-F."/>
            <person name="Goodwin L."/>
            <person name="Pitluck S."/>
            <person name="Peters L."/>
            <person name="Mikhailova N."/>
            <person name="Gu W."/>
            <person name="Detter J.C."/>
            <person name="Han C."/>
            <person name="Tapia R."/>
            <person name="Land M."/>
            <person name="Hauser L."/>
            <person name="Kyrpides N."/>
            <person name="Ivanova N."/>
            <person name="Pagani I."/>
            <person name="Johnson E."/>
            <person name="Mukhopadhyay B."/>
            <person name="Anderson I."/>
            <person name="Woyke T."/>
        </authorList>
    </citation>
    <scope>NUCLEOTIDE SEQUENCE [LARGE SCALE GENOMIC DNA]</scope>
    <source>
        <strain evidence="2 3">6</strain>
    </source>
</reference>
<feature type="transmembrane region" description="Helical" evidence="1">
    <location>
        <begin position="121"/>
        <end position="143"/>
    </location>
</feature>
<feature type="transmembrane region" description="Helical" evidence="1">
    <location>
        <begin position="39"/>
        <end position="61"/>
    </location>
</feature>
<dbReference type="HOGENOM" id="CLU_112802_0_0_9"/>
<evidence type="ECO:0000313" key="3">
    <source>
        <dbReference type="Proteomes" id="UP000005753"/>
    </source>
</evidence>
<dbReference type="Proteomes" id="UP000005753">
    <property type="component" value="Chromosome"/>
</dbReference>
<reference evidence="2 3" key="1">
    <citation type="submission" date="2010-08" db="EMBL/GenBank/DDBJ databases">
        <authorList>
            <consortium name="US DOE Joint Genome Institute (JGI-PGF)"/>
            <person name="Lucas S."/>
            <person name="Copeland A."/>
            <person name="Lapidus A."/>
            <person name="Cheng J.-F."/>
            <person name="Bruce D."/>
            <person name="Goodwin L."/>
            <person name="Pitluck S."/>
            <person name="Land M.L."/>
            <person name="Hauser L."/>
            <person name="Chang Y.-J."/>
            <person name="Anderson I.J."/>
            <person name="Johnson E."/>
            <person name="Mulhopadhyay B."/>
            <person name="Kyrpides N."/>
            <person name="Woyke T.J."/>
        </authorList>
    </citation>
    <scope>NUCLEOTIDE SEQUENCE [LARGE SCALE GENOMIC DNA]</scope>
    <source>
        <strain evidence="2 3">6</strain>
    </source>
</reference>
<sequence length="195" mass="21947">MILHYAGRYDGKEEHLPQKEHHPDAVPFQEAEDMKKVSLIANLGCIGVMLILAIPFLILGMKNIPDHPISMMIGGLCSGISIVPHELLHAICYRGDVYLYHDLSHGLMFVVGTEDMSRRHFVLTCLCPNIVLGFIPYITFLLFPKLVGLGLFGIICIGMGFGDWINVYHALKQMPRNAKTYLCGMHSYWYVEQGV</sequence>
<dbReference type="InterPro" id="IPR021683">
    <property type="entry name" value="DUF3267"/>
</dbReference>
<dbReference type="OrthoDB" id="2965733at2"/>
<name>I5AXN9_EUBC6</name>
<keyword evidence="1" id="KW-0812">Transmembrane</keyword>
<feature type="transmembrane region" description="Helical" evidence="1">
    <location>
        <begin position="149"/>
        <end position="171"/>
    </location>
</feature>
<dbReference type="EMBL" id="CM001487">
    <property type="protein sequence ID" value="EIM58562.1"/>
    <property type="molecule type" value="Genomic_DNA"/>
</dbReference>
<organism evidence="2 3">
    <name type="scientific">Eubacterium cellulosolvens (strain ATCC 43171 / JCM 9499 / 6)</name>
    <name type="common">Cillobacterium cellulosolvens</name>
    <dbReference type="NCBI Taxonomy" id="633697"/>
    <lineage>
        <taxon>Bacteria</taxon>
        <taxon>Bacillati</taxon>
        <taxon>Bacillota</taxon>
        <taxon>Clostridia</taxon>
        <taxon>Eubacteriales</taxon>
        <taxon>Eubacteriaceae</taxon>
        <taxon>Eubacterium</taxon>
    </lineage>
</organism>
<keyword evidence="1" id="KW-0472">Membrane</keyword>
<protein>
    <recommendedName>
        <fullName evidence="4">Zincin peptidase</fullName>
    </recommendedName>
</protein>
<dbReference type="Pfam" id="PF11667">
    <property type="entry name" value="DUF3267"/>
    <property type="match status" value="1"/>
</dbReference>
<proteinExistence type="predicted"/>
<accession>I5AXN9</accession>
<dbReference type="eggNOG" id="ENOG50325XW">
    <property type="taxonomic scope" value="Bacteria"/>
</dbReference>
<keyword evidence="3" id="KW-1185">Reference proteome</keyword>
<evidence type="ECO:0000313" key="2">
    <source>
        <dbReference type="EMBL" id="EIM58562.1"/>
    </source>
</evidence>
<evidence type="ECO:0008006" key="4">
    <source>
        <dbReference type="Google" id="ProtNLM"/>
    </source>
</evidence>
<keyword evidence="1" id="KW-1133">Transmembrane helix</keyword>
<evidence type="ECO:0000256" key="1">
    <source>
        <dbReference type="SAM" id="Phobius"/>
    </source>
</evidence>